<evidence type="ECO:0000256" key="1">
    <source>
        <dbReference type="SAM" id="MobiDB-lite"/>
    </source>
</evidence>
<evidence type="ECO:0000259" key="2">
    <source>
        <dbReference type="SMART" id="SM00597"/>
    </source>
</evidence>
<dbReference type="GO" id="GO:0046983">
    <property type="term" value="F:protein dimerization activity"/>
    <property type="evidence" value="ECO:0007669"/>
    <property type="project" value="InterPro"/>
</dbReference>
<dbReference type="InterPro" id="IPR012337">
    <property type="entry name" value="RNaseH-like_sf"/>
</dbReference>
<dbReference type="Pfam" id="PF05699">
    <property type="entry name" value="Dimer_Tnp_hAT"/>
    <property type="match status" value="1"/>
</dbReference>
<gene>
    <name evidence="3" type="ORF">GDO86_003968</name>
</gene>
<dbReference type="PANTHER" id="PTHR45749:SF23">
    <property type="entry name" value="ZINC FINGER MYM-TYPE PROTEIN 1-LIKE"/>
    <property type="match status" value="1"/>
</dbReference>
<dbReference type="InterPro" id="IPR006580">
    <property type="entry name" value="Znf_TTF"/>
</dbReference>
<sequence length="767" mass="87621">MATFNDPSDRSADITQEEPCEVVPPAVSKGQSNTKSMDIQFTSDPVDWNTHCEKLKDHIALYGIKQNKDADFSLSVRHYADRARCMSDKLFASVHRNGEVIPRPWLVYSIKLKMIFCAACRLYGGIGMLANEGFNDWKNASVRLMEHEDSKQHKDCYLQMQSRAKMHGRIDHHLIQRQNEEIKYWREVLKRVVTVVKFLSTRGLPFRGSNEKFGSLTNGNYLMMLEAISAHDPFLEEHIKKYGTVGSGTASYLSKTVCYEFIDILSSKVLDAIIKEIKEAKYYSISVNSTPDIAHMDQLSFIIRYVNKDGVPKERFLKFIPNVGHKSENLCNVVLETLKSFQIDIMDCRGQSYDNASNMSGQYSGLQARIKQINPLAVFIPCAAHSLNLVGTCAVDCCRDAVSFFRIVQQLYNFFSGTPARWEVLVSHMQSGATVLKSLSTTRWSARSDACLSLRKSWKEIIGALDEIADDSLQKSDVRAEAHGIRLSLQTLETAILTVFWSYILERFNATSRRLQSTDIEVSSVVRLYGGLLTLLQETRDGYDRFEKEAKDMSGLEEYKGATERERKIKLPFDVSHKGQVIQTPKDKFRVNTFLVMLDRLTSELQKRAEAYQQLSEQFSFFEKIANLDIYTVITYATNLCKVYANDLQDNLSDECLHLSSYLKSTGMVHFTIPHLLQIIVTDSLKVIYPNIHVALRIFLCTMATNCSAERSFSCLRRLKDYLRSSLTEERLNSFALLSTEPQLVMELPYDDIIDEFAKRKVRSRRL</sequence>
<dbReference type="InterPro" id="IPR008906">
    <property type="entry name" value="HATC_C_dom"/>
</dbReference>
<proteinExistence type="predicted"/>
<feature type="domain" description="TTF-type" evidence="2">
    <location>
        <begin position="90"/>
        <end position="169"/>
    </location>
</feature>
<dbReference type="Proteomes" id="UP000812440">
    <property type="component" value="Chromosome 2"/>
</dbReference>
<reference evidence="3" key="1">
    <citation type="thesis" date="2020" institute="ProQuest LLC" country="789 East Eisenhower Parkway, Ann Arbor, MI, USA">
        <title>Comparative Genomics and Chromosome Evolution.</title>
        <authorList>
            <person name="Mudd A.B."/>
        </authorList>
    </citation>
    <scope>NUCLEOTIDE SEQUENCE</scope>
    <source>
        <strain evidence="3">Female2</strain>
        <tissue evidence="3">Blood</tissue>
    </source>
</reference>
<dbReference type="EMBL" id="JAACNH010000002">
    <property type="protein sequence ID" value="KAG8451982.1"/>
    <property type="molecule type" value="Genomic_DNA"/>
</dbReference>
<keyword evidence="4" id="KW-1185">Reference proteome</keyword>
<dbReference type="PANTHER" id="PTHR45749">
    <property type="match status" value="1"/>
</dbReference>
<dbReference type="AlphaFoldDB" id="A0A8T2K6F3"/>
<evidence type="ECO:0000313" key="3">
    <source>
        <dbReference type="EMBL" id="KAG8451982.1"/>
    </source>
</evidence>
<organism evidence="3 4">
    <name type="scientific">Hymenochirus boettgeri</name>
    <name type="common">Congo dwarf clawed frog</name>
    <dbReference type="NCBI Taxonomy" id="247094"/>
    <lineage>
        <taxon>Eukaryota</taxon>
        <taxon>Metazoa</taxon>
        <taxon>Chordata</taxon>
        <taxon>Craniata</taxon>
        <taxon>Vertebrata</taxon>
        <taxon>Euteleostomi</taxon>
        <taxon>Amphibia</taxon>
        <taxon>Batrachia</taxon>
        <taxon>Anura</taxon>
        <taxon>Pipoidea</taxon>
        <taxon>Pipidae</taxon>
        <taxon>Pipinae</taxon>
        <taxon>Hymenochirus</taxon>
    </lineage>
</organism>
<protein>
    <recommendedName>
        <fullName evidence="2">TTF-type domain-containing protein</fullName>
    </recommendedName>
</protein>
<dbReference type="SMART" id="SM00597">
    <property type="entry name" value="ZnF_TTF"/>
    <property type="match status" value="1"/>
</dbReference>
<dbReference type="SUPFAM" id="SSF53098">
    <property type="entry name" value="Ribonuclease H-like"/>
    <property type="match status" value="1"/>
</dbReference>
<accession>A0A8T2K6F3</accession>
<dbReference type="OrthoDB" id="9950531at2759"/>
<dbReference type="Pfam" id="PF14291">
    <property type="entry name" value="DUF4371"/>
    <property type="match status" value="1"/>
</dbReference>
<dbReference type="InterPro" id="IPR025398">
    <property type="entry name" value="DUF4371"/>
</dbReference>
<comment type="caution">
    <text evidence="3">The sequence shown here is derived from an EMBL/GenBank/DDBJ whole genome shotgun (WGS) entry which is preliminary data.</text>
</comment>
<name>A0A8T2K6F3_9PIPI</name>
<feature type="region of interest" description="Disordered" evidence="1">
    <location>
        <begin position="1"/>
        <end position="35"/>
    </location>
</feature>
<evidence type="ECO:0000313" key="4">
    <source>
        <dbReference type="Proteomes" id="UP000812440"/>
    </source>
</evidence>